<dbReference type="EMBL" id="JAAOAO010000362">
    <property type="protein sequence ID" value="KAF5545583.1"/>
    <property type="molecule type" value="Genomic_DNA"/>
</dbReference>
<evidence type="ECO:0000313" key="3">
    <source>
        <dbReference type="Proteomes" id="UP000574317"/>
    </source>
</evidence>
<name>A0A8H5J0Z5_9HYPO</name>
<gene>
    <name evidence="2" type="ORF">FNAPI_9114</name>
</gene>
<feature type="compositionally biased region" description="Polar residues" evidence="1">
    <location>
        <begin position="105"/>
        <end position="114"/>
    </location>
</feature>
<sequence>MPPLDRRGDREAEIAPGERFCRFRSARGRLCHKRTAYATHTSLKGHYRTHGITIISRRDRHGNLTHAEDEEVLQWYTEVVDGHMPSWPLEGLHEGTQTGGENGTLLANDSTDTGNIDGVPEPLSPANDAAGTSNADEPPPAS</sequence>
<protein>
    <submittedName>
        <fullName evidence="2">Uncharacterized protein</fullName>
    </submittedName>
</protein>
<dbReference type="AlphaFoldDB" id="A0A8H5J0Z5"/>
<proteinExistence type="predicted"/>
<organism evidence="2 3">
    <name type="scientific">Fusarium napiforme</name>
    <dbReference type="NCBI Taxonomy" id="42672"/>
    <lineage>
        <taxon>Eukaryota</taxon>
        <taxon>Fungi</taxon>
        <taxon>Dikarya</taxon>
        <taxon>Ascomycota</taxon>
        <taxon>Pezizomycotina</taxon>
        <taxon>Sordariomycetes</taxon>
        <taxon>Hypocreomycetidae</taxon>
        <taxon>Hypocreales</taxon>
        <taxon>Nectriaceae</taxon>
        <taxon>Fusarium</taxon>
        <taxon>Fusarium fujikuroi species complex</taxon>
    </lineage>
</organism>
<reference evidence="2 3" key="1">
    <citation type="submission" date="2020-05" db="EMBL/GenBank/DDBJ databases">
        <title>Identification and distribution of gene clusters putatively required for synthesis of sphingolipid metabolism inhibitors in phylogenetically diverse species of the filamentous fungus Fusarium.</title>
        <authorList>
            <person name="Kim H.-S."/>
            <person name="Busman M."/>
            <person name="Brown D.W."/>
            <person name="Divon H."/>
            <person name="Uhlig S."/>
            <person name="Proctor R.H."/>
        </authorList>
    </citation>
    <scope>NUCLEOTIDE SEQUENCE [LARGE SCALE GENOMIC DNA]</scope>
    <source>
        <strain evidence="2 3">NRRL 25196</strain>
    </source>
</reference>
<keyword evidence="3" id="KW-1185">Reference proteome</keyword>
<comment type="caution">
    <text evidence="2">The sequence shown here is derived from an EMBL/GenBank/DDBJ whole genome shotgun (WGS) entry which is preliminary data.</text>
</comment>
<accession>A0A8H5J0Z5</accession>
<feature type="region of interest" description="Disordered" evidence="1">
    <location>
        <begin position="86"/>
        <end position="142"/>
    </location>
</feature>
<dbReference type="Proteomes" id="UP000574317">
    <property type="component" value="Unassembled WGS sequence"/>
</dbReference>
<evidence type="ECO:0000313" key="2">
    <source>
        <dbReference type="EMBL" id="KAF5545583.1"/>
    </source>
</evidence>
<evidence type="ECO:0000256" key="1">
    <source>
        <dbReference type="SAM" id="MobiDB-lite"/>
    </source>
</evidence>